<dbReference type="EMBL" id="CP042806">
    <property type="protein sequence ID" value="QEE30647.1"/>
    <property type="molecule type" value="Genomic_DNA"/>
</dbReference>
<gene>
    <name evidence="2" type="ORF">FTW19_23240</name>
</gene>
<name>A0A5B9EJR2_9BACT</name>
<dbReference type="RefSeq" id="WP_147649953.1">
    <property type="nucleotide sequence ID" value="NZ_CP042806.1"/>
</dbReference>
<keyword evidence="1" id="KW-0732">Signal</keyword>
<evidence type="ECO:0000256" key="1">
    <source>
        <dbReference type="SAM" id="SignalP"/>
    </source>
</evidence>
<keyword evidence="3" id="KW-1185">Reference proteome</keyword>
<dbReference type="Proteomes" id="UP000321820">
    <property type="component" value="Chromosome"/>
</dbReference>
<accession>A0A5B9EJR2</accession>
<evidence type="ECO:0000313" key="3">
    <source>
        <dbReference type="Proteomes" id="UP000321820"/>
    </source>
</evidence>
<evidence type="ECO:0000313" key="2">
    <source>
        <dbReference type="EMBL" id="QEE30647.1"/>
    </source>
</evidence>
<sequence>MRILSLFALVPFFASTAGGSAVLRLDSDPNNRCMKAKEGGMWVLQNPQPLPLGRNSQPSTVVVTLLRSDNSTNPPRQVVYTLSNGQTVELECAQGKNPVTYQIVDQR</sequence>
<protein>
    <submittedName>
        <fullName evidence="2">Uncharacterized protein</fullName>
    </submittedName>
</protein>
<feature type="chain" id="PRO_5022679469" evidence="1">
    <location>
        <begin position="18"/>
        <end position="107"/>
    </location>
</feature>
<organism evidence="2 3">
    <name type="scientific">Terriglobus albidus</name>
    <dbReference type="NCBI Taxonomy" id="1592106"/>
    <lineage>
        <taxon>Bacteria</taxon>
        <taxon>Pseudomonadati</taxon>
        <taxon>Acidobacteriota</taxon>
        <taxon>Terriglobia</taxon>
        <taxon>Terriglobales</taxon>
        <taxon>Acidobacteriaceae</taxon>
        <taxon>Terriglobus</taxon>
    </lineage>
</organism>
<reference evidence="2 3" key="1">
    <citation type="submission" date="2019-08" db="EMBL/GenBank/DDBJ databases">
        <title>Complete genome sequence of Terriglobus albidus strain ORNL.</title>
        <authorList>
            <person name="Podar M."/>
        </authorList>
    </citation>
    <scope>NUCLEOTIDE SEQUENCE [LARGE SCALE GENOMIC DNA]</scope>
    <source>
        <strain evidence="2 3">ORNL</strain>
    </source>
</reference>
<proteinExistence type="predicted"/>
<dbReference type="AlphaFoldDB" id="A0A5B9EJR2"/>
<dbReference type="KEGG" id="talb:FTW19_23240"/>
<feature type="signal peptide" evidence="1">
    <location>
        <begin position="1"/>
        <end position="17"/>
    </location>
</feature>